<dbReference type="InterPro" id="IPR000847">
    <property type="entry name" value="LysR_HTH_N"/>
</dbReference>
<dbReference type="Proteomes" id="UP000198356">
    <property type="component" value="Unassembled WGS sequence"/>
</dbReference>
<keyword evidence="4" id="KW-0804">Transcription</keyword>
<evidence type="ECO:0000313" key="6">
    <source>
        <dbReference type="EMBL" id="SNS79998.1"/>
    </source>
</evidence>
<dbReference type="AlphaFoldDB" id="A0A239HG30"/>
<dbReference type="SUPFAM" id="SSF46785">
    <property type="entry name" value="Winged helix' DNA-binding domain"/>
    <property type="match status" value="1"/>
</dbReference>
<dbReference type="Gene3D" id="1.10.10.10">
    <property type="entry name" value="Winged helix-like DNA-binding domain superfamily/Winged helix DNA-binding domain"/>
    <property type="match status" value="1"/>
</dbReference>
<evidence type="ECO:0000256" key="3">
    <source>
        <dbReference type="ARBA" id="ARBA00023125"/>
    </source>
</evidence>
<dbReference type="PANTHER" id="PTHR30346:SF0">
    <property type="entry name" value="HCA OPERON TRANSCRIPTIONAL ACTIVATOR HCAR"/>
    <property type="match status" value="1"/>
</dbReference>
<evidence type="ECO:0000313" key="7">
    <source>
        <dbReference type="Proteomes" id="UP000198356"/>
    </source>
</evidence>
<evidence type="ECO:0000256" key="1">
    <source>
        <dbReference type="ARBA" id="ARBA00009437"/>
    </source>
</evidence>
<dbReference type="RefSeq" id="WP_176441653.1">
    <property type="nucleotide sequence ID" value="NZ_FZOU01000002.1"/>
</dbReference>
<dbReference type="InterPro" id="IPR005119">
    <property type="entry name" value="LysR_subst-bd"/>
</dbReference>
<accession>A0A239HG30</accession>
<keyword evidence="3 6" id="KW-0238">DNA-binding</keyword>
<keyword evidence="2" id="KW-0805">Transcription regulation</keyword>
<organism evidence="6 7">
    <name type="scientific">Granulicella rosea</name>
    <dbReference type="NCBI Taxonomy" id="474952"/>
    <lineage>
        <taxon>Bacteria</taxon>
        <taxon>Pseudomonadati</taxon>
        <taxon>Acidobacteriota</taxon>
        <taxon>Terriglobia</taxon>
        <taxon>Terriglobales</taxon>
        <taxon>Acidobacteriaceae</taxon>
        <taxon>Granulicella</taxon>
    </lineage>
</organism>
<feature type="domain" description="HTH lysR-type" evidence="5">
    <location>
        <begin position="6"/>
        <end position="63"/>
    </location>
</feature>
<dbReference type="InterPro" id="IPR036390">
    <property type="entry name" value="WH_DNA-bd_sf"/>
</dbReference>
<proteinExistence type="inferred from homology"/>
<comment type="similarity">
    <text evidence="1">Belongs to the LysR transcriptional regulatory family.</text>
</comment>
<reference evidence="6 7" key="1">
    <citation type="submission" date="2017-06" db="EMBL/GenBank/DDBJ databases">
        <authorList>
            <person name="Kim H.J."/>
            <person name="Triplett B.A."/>
        </authorList>
    </citation>
    <scope>NUCLEOTIDE SEQUENCE [LARGE SCALE GENOMIC DNA]</scope>
    <source>
        <strain evidence="6 7">DSM 18704</strain>
    </source>
</reference>
<evidence type="ECO:0000259" key="5">
    <source>
        <dbReference type="PROSITE" id="PS50931"/>
    </source>
</evidence>
<dbReference type="PROSITE" id="PS50931">
    <property type="entry name" value="HTH_LYSR"/>
    <property type="match status" value="1"/>
</dbReference>
<dbReference type="InterPro" id="IPR036388">
    <property type="entry name" value="WH-like_DNA-bd_sf"/>
</dbReference>
<evidence type="ECO:0000256" key="2">
    <source>
        <dbReference type="ARBA" id="ARBA00023015"/>
    </source>
</evidence>
<dbReference type="Pfam" id="PF03466">
    <property type="entry name" value="LysR_substrate"/>
    <property type="match status" value="1"/>
</dbReference>
<name>A0A239HG30_9BACT</name>
<keyword evidence="7" id="KW-1185">Reference proteome</keyword>
<gene>
    <name evidence="6" type="ORF">SAMN05421770_102380</name>
</gene>
<dbReference type="EMBL" id="FZOU01000002">
    <property type="protein sequence ID" value="SNS79998.1"/>
    <property type="molecule type" value="Genomic_DNA"/>
</dbReference>
<dbReference type="GO" id="GO:0003700">
    <property type="term" value="F:DNA-binding transcription factor activity"/>
    <property type="evidence" value="ECO:0007669"/>
    <property type="project" value="InterPro"/>
</dbReference>
<dbReference type="GO" id="GO:0032993">
    <property type="term" value="C:protein-DNA complex"/>
    <property type="evidence" value="ECO:0007669"/>
    <property type="project" value="TreeGrafter"/>
</dbReference>
<sequence>MQKPTLELRHFNAIVTLAEELSYTKAARRLGMSQSGLSRSIQDAERRLNRKIFDRNRSRVELTDAGRACVAEARLTIEHEERAIQFTKAVAHGVDSTLIVGRSQYTDPVLNEVLLSLHLPLHPNLDVQLHSEFAPELEHGVLHSRLDLALITHPSENPRLSTVKLTETPLHIVLSEDHPLARKHSVKVKDLGGNRWTVFDRRIHPWLYDTLMGLARLAGVEFKSLNHVMSADEASHLLLKSGGFAFLTRAGALRIARHGLVAKPLDEDALKLDVHLVARADNNSKLVSEFVRTFVTKLKTVLLPPQLTLLIEPGHGHLGR</sequence>
<dbReference type="GO" id="GO:0003677">
    <property type="term" value="F:DNA binding"/>
    <property type="evidence" value="ECO:0007669"/>
    <property type="project" value="UniProtKB-KW"/>
</dbReference>
<evidence type="ECO:0000256" key="4">
    <source>
        <dbReference type="ARBA" id="ARBA00023163"/>
    </source>
</evidence>
<dbReference type="Pfam" id="PF00126">
    <property type="entry name" value="HTH_1"/>
    <property type="match status" value="1"/>
</dbReference>
<dbReference type="Gene3D" id="3.40.190.10">
    <property type="entry name" value="Periplasmic binding protein-like II"/>
    <property type="match status" value="2"/>
</dbReference>
<protein>
    <submittedName>
        <fullName evidence="6">DNA-binding transcriptional regulator, LysR family</fullName>
    </submittedName>
</protein>
<dbReference type="PANTHER" id="PTHR30346">
    <property type="entry name" value="TRANSCRIPTIONAL DUAL REGULATOR HCAR-RELATED"/>
    <property type="match status" value="1"/>
</dbReference>
<dbReference type="SUPFAM" id="SSF53850">
    <property type="entry name" value="Periplasmic binding protein-like II"/>
    <property type="match status" value="1"/>
</dbReference>